<evidence type="ECO:0000313" key="1">
    <source>
        <dbReference type="EMBL" id="QGW77777.1"/>
    </source>
</evidence>
<reference evidence="1" key="1">
    <citation type="submission" date="2019-12" db="EMBL/GenBank/DDBJ databases">
        <title>Hybrid Genome Assemblies of two High G+C Isolates from Undergraduate Microbiology Courses.</title>
        <authorList>
            <person name="Ne Ville C.J."/>
            <person name="Enright D."/>
            <person name="Hernandez I."/>
            <person name="Dodsworth J."/>
            <person name="Orwin P.M."/>
        </authorList>
    </citation>
    <scope>NUCLEOTIDE SEQUENCE [LARGE SCALE GENOMIC DNA]</scope>
    <source>
        <strain evidence="1">Neo</strain>
    </source>
</reference>
<gene>
    <name evidence="1" type="ORF">GPJ81_14150</name>
</gene>
<sequence length="89" mass="9883">MHTTMQQRVEDLAALRERTVLATADFYAKLGRPAPAEGPNYKAVAKGNAWHIVEVKTGKTRCFCFSYKAALRFVDALEAAATRKLVGRQ</sequence>
<keyword evidence="2" id="KW-1185">Reference proteome</keyword>
<dbReference type="Proteomes" id="UP000426235">
    <property type="component" value="Chromosome"/>
</dbReference>
<protein>
    <submittedName>
        <fullName evidence="1">Uncharacterized protein</fullName>
    </submittedName>
</protein>
<name>A0A6I6HHM3_9PSED</name>
<dbReference type="EMBL" id="CP046621">
    <property type="protein sequence ID" value="QGW77777.1"/>
    <property type="molecule type" value="Genomic_DNA"/>
</dbReference>
<evidence type="ECO:0000313" key="2">
    <source>
        <dbReference type="Proteomes" id="UP000426235"/>
    </source>
</evidence>
<dbReference type="RefSeq" id="WP_157192749.1">
    <property type="nucleotide sequence ID" value="NZ_CP046621.1"/>
</dbReference>
<organism evidence="1 2">
    <name type="scientific">Pseudomonas alkylphenolica</name>
    <dbReference type="NCBI Taxonomy" id="237609"/>
    <lineage>
        <taxon>Bacteria</taxon>
        <taxon>Pseudomonadati</taxon>
        <taxon>Pseudomonadota</taxon>
        <taxon>Gammaproteobacteria</taxon>
        <taxon>Pseudomonadales</taxon>
        <taxon>Pseudomonadaceae</taxon>
        <taxon>Pseudomonas</taxon>
    </lineage>
</organism>
<dbReference type="AlphaFoldDB" id="A0A6I6HHM3"/>
<accession>A0A6I6HHM3</accession>
<proteinExistence type="predicted"/>